<protein>
    <submittedName>
        <fullName evidence="2">Actin</fullName>
    </submittedName>
</protein>
<sequence>MTEQHNIHLNTSYQLPDGHVIRIGSERFRCPEALFQPLLLRCLWSHVEMFVVSIMKCDLDMRRKLYENIILSGGSTMFPGMGQRMTKELRVLVVWSRPVPLYSSWLLTALFYWAVNSLSYWFCIIAH</sequence>
<dbReference type="STRING" id="144512.A0A0V0TM88"/>
<evidence type="ECO:0000313" key="2">
    <source>
        <dbReference type="EMBL" id="KRX40157.1"/>
    </source>
</evidence>
<name>A0A0V0TM88_9BILA</name>
<accession>A0A0V0TM88</accession>
<dbReference type="InterPro" id="IPR004000">
    <property type="entry name" value="Actin"/>
</dbReference>
<feature type="transmembrane region" description="Helical" evidence="1">
    <location>
        <begin position="65"/>
        <end position="82"/>
    </location>
</feature>
<dbReference type="InterPro" id="IPR043129">
    <property type="entry name" value="ATPase_NBD"/>
</dbReference>
<dbReference type="Pfam" id="PF00022">
    <property type="entry name" value="Actin"/>
    <property type="match status" value="1"/>
</dbReference>
<keyword evidence="1" id="KW-0812">Transmembrane</keyword>
<dbReference type="Gene3D" id="3.30.420.40">
    <property type="match status" value="1"/>
</dbReference>
<reference evidence="2 3" key="1">
    <citation type="submission" date="2015-01" db="EMBL/GenBank/DDBJ databases">
        <title>Evolution of Trichinella species and genotypes.</title>
        <authorList>
            <person name="Korhonen P.K."/>
            <person name="Edoardo P."/>
            <person name="Giuseppe L.R."/>
            <person name="Gasser R.B."/>
        </authorList>
    </citation>
    <scope>NUCLEOTIDE SEQUENCE [LARGE SCALE GENOMIC DNA]</scope>
    <source>
        <strain evidence="2">ISS417</strain>
    </source>
</reference>
<dbReference type="OrthoDB" id="5132116at2759"/>
<keyword evidence="3" id="KW-1185">Reference proteome</keyword>
<evidence type="ECO:0000256" key="1">
    <source>
        <dbReference type="SAM" id="Phobius"/>
    </source>
</evidence>
<keyword evidence="1" id="KW-0472">Membrane</keyword>
<dbReference type="EMBL" id="JYDJ01000208">
    <property type="protein sequence ID" value="KRX40157.1"/>
    <property type="molecule type" value="Genomic_DNA"/>
</dbReference>
<comment type="caution">
    <text evidence="2">The sequence shown here is derived from an EMBL/GenBank/DDBJ whole genome shotgun (WGS) entry which is preliminary data.</text>
</comment>
<proteinExistence type="predicted"/>
<dbReference type="SUPFAM" id="SSF53067">
    <property type="entry name" value="Actin-like ATPase domain"/>
    <property type="match status" value="1"/>
</dbReference>
<organism evidence="2 3">
    <name type="scientific">Trichinella murrelli</name>
    <dbReference type="NCBI Taxonomy" id="144512"/>
    <lineage>
        <taxon>Eukaryota</taxon>
        <taxon>Metazoa</taxon>
        <taxon>Ecdysozoa</taxon>
        <taxon>Nematoda</taxon>
        <taxon>Enoplea</taxon>
        <taxon>Dorylaimia</taxon>
        <taxon>Trichinellida</taxon>
        <taxon>Trichinellidae</taxon>
        <taxon>Trichinella</taxon>
    </lineage>
</organism>
<gene>
    <name evidence="2" type="ORF">T05_11116</name>
</gene>
<dbReference type="PANTHER" id="PTHR11937">
    <property type="entry name" value="ACTIN"/>
    <property type="match status" value="1"/>
</dbReference>
<dbReference type="Proteomes" id="UP000055048">
    <property type="component" value="Unassembled WGS sequence"/>
</dbReference>
<keyword evidence="1" id="KW-1133">Transmembrane helix</keyword>
<dbReference type="Gene3D" id="3.90.640.10">
    <property type="entry name" value="Actin, Chain A, domain 4"/>
    <property type="match status" value="1"/>
</dbReference>
<evidence type="ECO:0000313" key="3">
    <source>
        <dbReference type="Proteomes" id="UP000055048"/>
    </source>
</evidence>
<feature type="transmembrane region" description="Helical" evidence="1">
    <location>
        <begin position="102"/>
        <end position="123"/>
    </location>
</feature>
<dbReference type="AlphaFoldDB" id="A0A0V0TM88"/>